<organism evidence="2 3">
    <name type="scientific">Nocardiopsis gilva YIM 90087</name>
    <dbReference type="NCBI Taxonomy" id="1235441"/>
    <lineage>
        <taxon>Bacteria</taxon>
        <taxon>Bacillati</taxon>
        <taxon>Actinomycetota</taxon>
        <taxon>Actinomycetes</taxon>
        <taxon>Streptosporangiales</taxon>
        <taxon>Nocardiopsidaceae</taxon>
        <taxon>Nocardiopsis</taxon>
    </lineage>
</organism>
<evidence type="ECO:0000313" key="3">
    <source>
        <dbReference type="Proteomes" id="UP000215005"/>
    </source>
</evidence>
<name>A0A223SCN8_9ACTN</name>
<dbReference type="Gene3D" id="3.40.50.150">
    <property type="entry name" value="Vaccinia Virus protein VP39"/>
    <property type="match status" value="1"/>
</dbReference>
<dbReference type="EMBL" id="CP022753">
    <property type="protein sequence ID" value="ASU85843.1"/>
    <property type="molecule type" value="Genomic_DNA"/>
</dbReference>
<evidence type="ECO:0000256" key="1">
    <source>
        <dbReference type="ARBA" id="ARBA00023115"/>
    </source>
</evidence>
<dbReference type="Proteomes" id="UP000215005">
    <property type="component" value="Chromosome"/>
</dbReference>
<protein>
    <submittedName>
        <fullName evidence="2">Spermidine synthase</fullName>
    </submittedName>
</protein>
<dbReference type="GO" id="GO:0006596">
    <property type="term" value="P:polyamine biosynthetic process"/>
    <property type="evidence" value="ECO:0007669"/>
    <property type="project" value="UniProtKB-KW"/>
</dbReference>
<dbReference type="PANTHER" id="PTHR43317">
    <property type="entry name" value="THERMOSPERMINE SYNTHASE ACAULIS5"/>
    <property type="match status" value="1"/>
</dbReference>
<sequence length="241" mass="26784">MSARFEELDWRPTPMGVISLRRRWDPVFRKDAYEIKLDDDFLMSSLFTVAEVEVARIALAELAGQSDLDVAVGGLGLGFTAETVLEDPNVRSMVVIDALGEVIDWHKRELIPAGATLNADSRCRLVHGDFFAMVADPVGLDPEQPGRRFHAIVVDIDHSPRHVLHPSHAPFYEPAGLRRLTELLQPGGVFTLWSNDPPDDDFTAVLADVFAEARAEVVSFPNPLQEREATNTVYIATTEPR</sequence>
<dbReference type="PANTHER" id="PTHR43317:SF3">
    <property type="entry name" value="BLR2883 PROTEIN"/>
    <property type="match status" value="1"/>
</dbReference>
<keyword evidence="3" id="KW-1185">Reference proteome</keyword>
<dbReference type="KEGG" id="ngv:CDO52_26290"/>
<keyword evidence="1" id="KW-0620">Polyamine biosynthesis</keyword>
<evidence type="ECO:0000313" key="2">
    <source>
        <dbReference type="EMBL" id="ASU85843.1"/>
    </source>
</evidence>
<dbReference type="SUPFAM" id="SSF53335">
    <property type="entry name" value="S-adenosyl-L-methionine-dependent methyltransferases"/>
    <property type="match status" value="1"/>
</dbReference>
<proteinExistence type="predicted"/>
<dbReference type="RefSeq" id="WP_017618436.1">
    <property type="nucleotide sequence ID" value="NZ_ANBG01000167.1"/>
</dbReference>
<dbReference type="AlphaFoldDB" id="A0A223SCN8"/>
<reference evidence="2 3" key="1">
    <citation type="submission" date="2017-08" db="EMBL/GenBank/DDBJ databases">
        <title>The complete genome sequence of Nocardiopsis gilva YIM 90087.</title>
        <authorList>
            <person name="Yin M."/>
            <person name="Tang S."/>
        </authorList>
    </citation>
    <scope>NUCLEOTIDE SEQUENCE [LARGE SCALE GENOMIC DNA]</scope>
    <source>
        <strain evidence="2 3">YIM 90087</strain>
    </source>
</reference>
<gene>
    <name evidence="2" type="ORF">CDO52_26290</name>
</gene>
<dbReference type="InterPro" id="IPR029063">
    <property type="entry name" value="SAM-dependent_MTases_sf"/>
</dbReference>
<dbReference type="OrthoDB" id="9793351at2"/>
<accession>A0A223SCN8</accession>